<evidence type="ECO:0000313" key="4">
    <source>
        <dbReference type="Proteomes" id="UP000078555"/>
    </source>
</evidence>
<gene>
    <name evidence="1" type="ORF">POVWA1_038380</name>
    <name evidence="2" type="ORF">POVWA2_037370</name>
</gene>
<dbReference type="Proteomes" id="UP000078555">
    <property type="component" value="Unassembled WGS sequence"/>
</dbReference>
<evidence type="ECO:0000313" key="2">
    <source>
        <dbReference type="EMBL" id="SBT39246.1"/>
    </source>
</evidence>
<proteinExistence type="predicted"/>
<protein>
    <submittedName>
        <fullName evidence="2">Uncharacterized protein</fullName>
    </submittedName>
</protein>
<dbReference type="Proteomes" id="UP000078550">
    <property type="component" value="Unassembled WGS sequence"/>
</dbReference>
<organism evidence="2 3">
    <name type="scientific">Plasmodium ovale wallikeri</name>
    <dbReference type="NCBI Taxonomy" id="864142"/>
    <lineage>
        <taxon>Eukaryota</taxon>
        <taxon>Sar</taxon>
        <taxon>Alveolata</taxon>
        <taxon>Apicomplexa</taxon>
        <taxon>Aconoidasida</taxon>
        <taxon>Haemosporida</taxon>
        <taxon>Plasmodiidae</taxon>
        <taxon>Plasmodium</taxon>
        <taxon>Plasmodium (Plasmodium)</taxon>
    </lineage>
</organism>
<name>A0A1A8Z5M8_PLAOA</name>
<accession>A0A1A8Z5M8</accession>
<keyword evidence="4" id="KW-1185">Reference proteome</keyword>
<dbReference type="EMBL" id="FLRE01000144">
    <property type="protein sequence ID" value="SBT39246.1"/>
    <property type="molecule type" value="Genomic_DNA"/>
</dbReference>
<reference evidence="3 4" key="1">
    <citation type="submission" date="2016-05" db="EMBL/GenBank/DDBJ databases">
        <authorList>
            <person name="Naeem Raeece"/>
        </authorList>
    </citation>
    <scope>NUCLEOTIDE SEQUENCE [LARGE SCALE GENOMIC DNA]</scope>
</reference>
<evidence type="ECO:0000313" key="1">
    <source>
        <dbReference type="EMBL" id="SBT38673.1"/>
    </source>
</evidence>
<reference evidence="2" key="2">
    <citation type="submission" date="2016-05" db="EMBL/GenBank/DDBJ databases">
        <authorList>
            <person name="Lavstsen T."/>
            <person name="Jespersen J.S."/>
        </authorList>
    </citation>
    <scope>NUCLEOTIDE SEQUENCE [LARGE SCALE GENOMIC DNA]</scope>
</reference>
<sequence length="71" mass="8222">MPSFATQESMRKEPCRGEGRFLKNFKILYARVRTDARMNLRITRAFMQAPAYACVATQLIDDPFCRAIYAL</sequence>
<evidence type="ECO:0000313" key="3">
    <source>
        <dbReference type="Proteomes" id="UP000078550"/>
    </source>
</evidence>
<dbReference type="AlphaFoldDB" id="A0A1A8Z5M8"/>
<dbReference type="EMBL" id="FLRD01000109">
    <property type="protein sequence ID" value="SBT38673.1"/>
    <property type="molecule type" value="Genomic_DNA"/>
</dbReference>